<feature type="domain" description="Peptidase S24/S26A/S26B/S26C" evidence="4">
    <location>
        <begin position="85"/>
        <end position="204"/>
    </location>
</feature>
<dbReference type="CDD" id="cd06529">
    <property type="entry name" value="S24_LexA-like"/>
    <property type="match status" value="1"/>
</dbReference>
<keyword evidence="2" id="KW-0238">DNA-binding</keyword>
<gene>
    <name evidence="5" type="ORF">E5163_09885</name>
</gene>
<dbReference type="Gene3D" id="2.10.109.10">
    <property type="entry name" value="Umud Fragment, subunit A"/>
    <property type="match status" value="1"/>
</dbReference>
<dbReference type="Pfam" id="PF00717">
    <property type="entry name" value="Peptidase_S24"/>
    <property type="match status" value="1"/>
</dbReference>
<evidence type="ECO:0000313" key="6">
    <source>
        <dbReference type="Proteomes" id="UP000308054"/>
    </source>
</evidence>
<sequence>MLSHSQIWRGIDRLAERAGLSPSGLARAAGLDSTTFNPSKRFAADGTKPRWPSTESLAKALEAVGTGFDEFAALATGRGAGRAVPLIGMAQAGSEGFFDDAGFPAGTGWEQVHFPGVEDDHAYALEISGDSMRPVYRPGDRIVVAPHAQPRRGDRVVVKTRSGEVMAKELGRVTADTVELISLNAEFENRVIAVRDIVWMARIVWASQ</sequence>
<dbReference type="InterPro" id="IPR036286">
    <property type="entry name" value="LexA/Signal_pep-like_sf"/>
</dbReference>
<protein>
    <submittedName>
        <fullName evidence="5">Helix-turn-helix transcriptional regulator</fullName>
    </submittedName>
</protein>
<comment type="caution">
    <text evidence="5">The sequence shown here is derived from an EMBL/GenBank/DDBJ whole genome shotgun (WGS) entry which is preliminary data.</text>
</comment>
<reference evidence="5 6" key="1">
    <citation type="journal article" date="2017" name="Int. J. Syst. Evol. Microbiol.">
        <title>Marinicauda algicola sp. nov., isolated from a marine red alga Rhodosorus marinus.</title>
        <authorList>
            <person name="Jeong S.E."/>
            <person name="Jeon S.H."/>
            <person name="Chun B.H."/>
            <person name="Kim D.W."/>
            <person name="Jeon C.O."/>
        </authorList>
    </citation>
    <scope>NUCLEOTIDE SEQUENCE [LARGE SCALE GENOMIC DNA]</scope>
    <source>
        <strain evidence="5 6">JCM 31718</strain>
    </source>
</reference>
<dbReference type="EMBL" id="SRXW01000003">
    <property type="protein sequence ID" value="TGY88141.1"/>
    <property type="molecule type" value="Genomic_DNA"/>
</dbReference>
<proteinExistence type="predicted"/>
<evidence type="ECO:0000256" key="3">
    <source>
        <dbReference type="ARBA" id="ARBA00023163"/>
    </source>
</evidence>
<organism evidence="5 6">
    <name type="scientific">Marinicauda algicola</name>
    <dbReference type="NCBI Taxonomy" id="2029849"/>
    <lineage>
        <taxon>Bacteria</taxon>
        <taxon>Pseudomonadati</taxon>
        <taxon>Pseudomonadota</taxon>
        <taxon>Alphaproteobacteria</taxon>
        <taxon>Maricaulales</taxon>
        <taxon>Maricaulaceae</taxon>
        <taxon>Marinicauda</taxon>
    </lineage>
</organism>
<dbReference type="AlphaFoldDB" id="A0A4S2GYY5"/>
<keyword evidence="1" id="KW-0805">Transcription regulation</keyword>
<evidence type="ECO:0000313" key="5">
    <source>
        <dbReference type="EMBL" id="TGY88141.1"/>
    </source>
</evidence>
<evidence type="ECO:0000256" key="2">
    <source>
        <dbReference type="ARBA" id="ARBA00023125"/>
    </source>
</evidence>
<accession>A0A4S2GYY5</accession>
<dbReference type="Proteomes" id="UP000308054">
    <property type="component" value="Unassembled WGS sequence"/>
</dbReference>
<evidence type="ECO:0000256" key="1">
    <source>
        <dbReference type="ARBA" id="ARBA00023015"/>
    </source>
</evidence>
<dbReference type="SUPFAM" id="SSF51306">
    <property type="entry name" value="LexA/Signal peptidase"/>
    <property type="match status" value="1"/>
</dbReference>
<dbReference type="OrthoDB" id="9792157at2"/>
<dbReference type="InterPro" id="IPR015927">
    <property type="entry name" value="Peptidase_S24_S26A/B/C"/>
</dbReference>
<dbReference type="InterPro" id="IPR039418">
    <property type="entry name" value="LexA-like"/>
</dbReference>
<dbReference type="PANTHER" id="PTHR40661">
    <property type="match status" value="1"/>
</dbReference>
<keyword evidence="6" id="KW-1185">Reference proteome</keyword>
<dbReference type="PANTHER" id="PTHR40661:SF3">
    <property type="entry name" value="FELS-1 PROPHAGE TRANSCRIPTIONAL REGULATOR"/>
    <property type="match status" value="1"/>
</dbReference>
<name>A0A4S2GYY5_9PROT</name>
<dbReference type="GO" id="GO:0003677">
    <property type="term" value="F:DNA binding"/>
    <property type="evidence" value="ECO:0007669"/>
    <property type="project" value="UniProtKB-KW"/>
</dbReference>
<keyword evidence="3" id="KW-0804">Transcription</keyword>
<dbReference type="RefSeq" id="WP_135995986.1">
    <property type="nucleotide sequence ID" value="NZ_CP071057.1"/>
</dbReference>
<evidence type="ECO:0000259" key="4">
    <source>
        <dbReference type="Pfam" id="PF00717"/>
    </source>
</evidence>